<dbReference type="AlphaFoldDB" id="A0A336LK27"/>
<reference evidence="1" key="1">
    <citation type="submission" date="2018-07" db="EMBL/GenBank/DDBJ databases">
        <authorList>
            <person name="Quirk P.G."/>
            <person name="Krulwich T.A."/>
        </authorList>
    </citation>
    <scope>NUCLEOTIDE SEQUENCE</scope>
</reference>
<accession>A0A336LK27</accession>
<protein>
    <submittedName>
        <fullName evidence="1">CSON008663 protein</fullName>
    </submittedName>
</protein>
<dbReference type="EMBL" id="UFQT01000032">
    <property type="protein sequence ID" value="SSX18280.1"/>
    <property type="molecule type" value="Genomic_DNA"/>
</dbReference>
<sequence>MTRNKTLRNSNICPISSFKLHSYTEHILTKFLPSKLLNIHVFIWRNSEQTTRINNVTIIDSIVNQSRLKYKKMK</sequence>
<evidence type="ECO:0000313" key="1">
    <source>
        <dbReference type="EMBL" id="SSX18280.1"/>
    </source>
</evidence>
<organism evidence="1">
    <name type="scientific">Culicoides sonorensis</name>
    <name type="common">Biting midge</name>
    <dbReference type="NCBI Taxonomy" id="179676"/>
    <lineage>
        <taxon>Eukaryota</taxon>
        <taxon>Metazoa</taxon>
        <taxon>Ecdysozoa</taxon>
        <taxon>Arthropoda</taxon>
        <taxon>Hexapoda</taxon>
        <taxon>Insecta</taxon>
        <taxon>Pterygota</taxon>
        <taxon>Neoptera</taxon>
        <taxon>Endopterygota</taxon>
        <taxon>Diptera</taxon>
        <taxon>Nematocera</taxon>
        <taxon>Chironomoidea</taxon>
        <taxon>Ceratopogonidae</taxon>
        <taxon>Ceratopogoninae</taxon>
        <taxon>Culicoides</taxon>
        <taxon>Monoculicoides</taxon>
    </lineage>
</organism>
<dbReference type="VEuPathDB" id="VectorBase:CSON008663"/>
<gene>
    <name evidence="1" type="primary">CSON008663</name>
</gene>
<proteinExistence type="predicted"/>
<name>A0A336LK27_CULSO</name>